<protein>
    <submittedName>
        <fullName evidence="2">Uncharacterized protein</fullName>
    </submittedName>
</protein>
<feature type="region of interest" description="Disordered" evidence="1">
    <location>
        <begin position="1"/>
        <end position="26"/>
    </location>
</feature>
<organism evidence="2 3">
    <name type="scientific">Fusarium torulosum</name>
    <dbReference type="NCBI Taxonomy" id="33205"/>
    <lineage>
        <taxon>Eukaryota</taxon>
        <taxon>Fungi</taxon>
        <taxon>Dikarya</taxon>
        <taxon>Ascomycota</taxon>
        <taxon>Pezizomycotina</taxon>
        <taxon>Sordariomycetes</taxon>
        <taxon>Hypocreomycetidae</taxon>
        <taxon>Hypocreales</taxon>
        <taxon>Nectriaceae</taxon>
        <taxon>Fusarium</taxon>
    </lineage>
</organism>
<evidence type="ECO:0000313" key="3">
    <source>
        <dbReference type="Proteomes" id="UP001187734"/>
    </source>
</evidence>
<dbReference type="EMBL" id="ONZP01000380">
    <property type="protein sequence ID" value="SPJ83603.1"/>
    <property type="molecule type" value="Genomic_DNA"/>
</dbReference>
<comment type="caution">
    <text evidence="2">The sequence shown here is derived from an EMBL/GenBank/DDBJ whole genome shotgun (WGS) entry which is preliminary data.</text>
</comment>
<dbReference type="AlphaFoldDB" id="A0AAE8SM78"/>
<accession>A0AAE8SM78</accession>
<gene>
    <name evidence="2" type="ORF">FTOL_10119</name>
</gene>
<keyword evidence="3" id="KW-1185">Reference proteome</keyword>
<evidence type="ECO:0000256" key="1">
    <source>
        <dbReference type="SAM" id="MobiDB-lite"/>
    </source>
</evidence>
<name>A0AAE8SM78_9HYPO</name>
<sequence length="101" mass="11418">MADKQSTPASGVQNVPGTQDALPTSSLHNIPQSILNHLQRLNTGSQVLPDFARFRLYRRLFAENSEHIEGLCKPFDYDPIRGVISFKMVSKEHHCHTKAFE</sequence>
<proteinExistence type="predicted"/>
<reference evidence="2" key="1">
    <citation type="submission" date="2018-03" db="EMBL/GenBank/DDBJ databases">
        <authorList>
            <person name="Guldener U."/>
        </authorList>
    </citation>
    <scope>NUCLEOTIDE SEQUENCE</scope>
</reference>
<dbReference type="Proteomes" id="UP001187734">
    <property type="component" value="Unassembled WGS sequence"/>
</dbReference>
<evidence type="ECO:0000313" key="2">
    <source>
        <dbReference type="EMBL" id="SPJ83603.1"/>
    </source>
</evidence>